<dbReference type="PANTHER" id="PTHR31896:SF64">
    <property type="entry name" value="TRICHOTHECENE 3-O-ACETYLTRANSFERASE"/>
    <property type="match status" value="1"/>
</dbReference>
<feature type="region of interest" description="Disordered" evidence="2">
    <location>
        <begin position="221"/>
        <end position="244"/>
    </location>
</feature>
<dbReference type="InterPro" id="IPR023213">
    <property type="entry name" value="CAT-like_dom_sf"/>
</dbReference>
<dbReference type="AlphaFoldDB" id="M2N7S7"/>
<dbReference type="HOGENOM" id="CLU_026450_4_1_1"/>
<dbReference type="Pfam" id="PF02458">
    <property type="entry name" value="Transferase"/>
    <property type="match status" value="1"/>
</dbReference>
<proteinExistence type="predicted"/>
<keyword evidence="1" id="KW-0808">Transferase</keyword>
<dbReference type="KEGG" id="bcom:BAUCODRAFT_526691"/>
<evidence type="ECO:0000256" key="1">
    <source>
        <dbReference type="ARBA" id="ARBA00022679"/>
    </source>
</evidence>
<protein>
    <recommendedName>
        <fullName evidence="5">Trichothecene 3-O-acetyltransferase</fullName>
    </recommendedName>
</protein>
<reference evidence="3 4" key="1">
    <citation type="journal article" date="2012" name="PLoS Pathog.">
        <title>Diverse lifestyles and strategies of plant pathogenesis encoded in the genomes of eighteen Dothideomycetes fungi.</title>
        <authorList>
            <person name="Ohm R.A."/>
            <person name="Feau N."/>
            <person name="Henrissat B."/>
            <person name="Schoch C.L."/>
            <person name="Horwitz B.A."/>
            <person name="Barry K.W."/>
            <person name="Condon B.J."/>
            <person name="Copeland A.C."/>
            <person name="Dhillon B."/>
            <person name="Glaser F."/>
            <person name="Hesse C.N."/>
            <person name="Kosti I."/>
            <person name="LaButti K."/>
            <person name="Lindquist E.A."/>
            <person name="Lucas S."/>
            <person name="Salamov A.A."/>
            <person name="Bradshaw R.E."/>
            <person name="Ciuffetti L."/>
            <person name="Hamelin R.C."/>
            <person name="Kema G.H.J."/>
            <person name="Lawrence C."/>
            <person name="Scott J.A."/>
            <person name="Spatafora J.W."/>
            <person name="Turgeon B.G."/>
            <person name="de Wit P.J.G.M."/>
            <person name="Zhong S."/>
            <person name="Goodwin S.B."/>
            <person name="Grigoriev I.V."/>
        </authorList>
    </citation>
    <scope>NUCLEOTIDE SEQUENCE [LARGE SCALE GENOMIC DNA]</scope>
    <source>
        <strain evidence="3 4">UAMH 10762</strain>
    </source>
</reference>
<dbReference type="OMA" id="VPHVGCI"/>
<dbReference type="Gene3D" id="3.30.559.10">
    <property type="entry name" value="Chloramphenicol acetyltransferase-like domain"/>
    <property type="match status" value="2"/>
</dbReference>
<accession>M2N7S7</accession>
<dbReference type="PANTHER" id="PTHR31896">
    <property type="entry name" value="FAMILY REGULATORY PROTEIN, PUTATIVE (AFU_ORTHOLOGUE AFUA_3G14730)-RELATED"/>
    <property type="match status" value="1"/>
</dbReference>
<dbReference type="InterPro" id="IPR051283">
    <property type="entry name" value="Sec_Metabolite_Acyltrans"/>
</dbReference>
<feature type="compositionally biased region" description="Polar residues" evidence="2">
    <location>
        <begin position="224"/>
        <end position="235"/>
    </location>
</feature>
<evidence type="ECO:0000313" key="3">
    <source>
        <dbReference type="EMBL" id="EMC95124.1"/>
    </source>
</evidence>
<name>M2N7S7_BAUPA</name>
<gene>
    <name evidence="3" type="ORF">BAUCODRAFT_526691</name>
</gene>
<organism evidence="3 4">
    <name type="scientific">Baudoinia panamericana (strain UAMH 10762)</name>
    <name type="common">Angels' share fungus</name>
    <name type="synonym">Baudoinia compniacensis (strain UAMH 10762)</name>
    <dbReference type="NCBI Taxonomy" id="717646"/>
    <lineage>
        <taxon>Eukaryota</taxon>
        <taxon>Fungi</taxon>
        <taxon>Dikarya</taxon>
        <taxon>Ascomycota</taxon>
        <taxon>Pezizomycotina</taxon>
        <taxon>Dothideomycetes</taxon>
        <taxon>Dothideomycetidae</taxon>
        <taxon>Mycosphaerellales</taxon>
        <taxon>Teratosphaeriaceae</taxon>
        <taxon>Baudoinia</taxon>
    </lineage>
</organism>
<dbReference type="GeneID" id="19115178"/>
<evidence type="ECO:0000256" key="2">
    <source>
        <dbReference type="SAM" id="MobiDB-lite"/>
    </source>
</evidence>
<evidence type="ECO:0000313" key="4">
    <source>
        <dbReference type="Proteomes" id="UP000011761"/>
    </source>
</evidence>
<dbReference type="RefSeq" id="XP_007677729.1">
    <property type="nucleotide sequence ID" value="XM_007679539.1"/>
</dbReference>
<sequence length="466" mass="51065">MSDLFTESNSLFPGPDFQIKLPTFDALHIIHYIRRLHIFRCTSTDQRHAQIAALRNGLQGLVKRAPILGGTAVPDGIRHGRPAVTFIPGQGIELVIKDLRKKLPSYEQLEANGFQPSSLPYDLLMPVVKDVSNDQPHPACKVQYTAVQNGTVITFSMSHSVGDGSASDYLVGILRQETRLAQAGSSHPLNPSTEIVGLDRSGMRDVKSDKPFRIEDHPGYAEQASASDTAGQQNAAAKHPFEAESSEQPIVLRLSAAKLTELKAEVSPSHGSRISTHDAIIALMWRSIIFVRSRRAKSVAEDLPSTTTSIFFPTDVRKYLGLPPSYIGNVTYQLKISETLDTLLSPTGLQRAAVAVRRAVNARTPELVKSCMARVQQNWVTPAFEAEWTRFGSTAVATGTNWTSGAMYDEDWGDAFGQLVRFRNPGEPGLNTVMPKLPDGSAEIIVSVLPEEFELIKGLDCFGKYI</sequence>
<dbReference type="OrthoDB" id="1862401at2759"/>
<dbReference type="GO" id="GO:0016740">
    <property type="term" value="F:transferase activity"/>
    <property type="evidence" value="ECO:0007669"/>
    <property type="project" value="UniProtKB-KW"/>
</dbReference>
<dbReference type="Proteomes" id="UP000011761">
    <property type="component" value="Unassembled WGS sequence"/>
</dbReference>
<evidence type="ECO:0008006" key="5">
    <source>
        <dbReference type="Google" id="ProtNLM"/>
    </source>
</evidence>
<keyword evidence="4" id="KW-1185">Reference proteome</keyword>
<dbReference type="EMBL" id="KB445557">
    <property type="protein sequence ID" value="EMC95124.1"/>
    <property type="molecule type" value="Genomic_DNA"/>
</dbReference>
<dbReference type="eggNOG" id="ENOG502T20N">
    <property type="taxonomic scope" value="Eukaryota"/>
</dbReference>